<protein>
    <submittedName>
        <fullName evidence="1">Uncharacterized protein</fullName>
    </submittedName>
</protein>
<comment type="caution">
    <text evidence="1">The sequence shown here is derived from an EMBL/GenBank/DDBJ whole genome shotgun (WGS) entry which is preliminary data.</text>
</comment>
<accession>A0ABD0VB30</accession>
<name>A0ABD0VB30_DENTH</name>
<organism evidence="1 2">
    <name type="scientific">Dendrobium thyrsiflorum</name>
    <name type="common">Pinecone-like raceme dendrobium</name>
    <name type="synonym">Orchid</name>
    <dbReference type="NCBI Taxonomy" id="117978"/>
    <lineage>
        <taxon>Eukaryota</taxon>
        <taxon>Viridiplantae</taxon>
        <taxon>Streptophyta</taxon>
        <taxon>Embryophyta</taxon>
        <taxon>Tracheophyta</taxon>
        <taxon>Spermatophyta</taxon>
        <taxon>Magnoliopsida</taxon>
        <taxon>Liliopsida</taxon>
        <taxon>Asparagales</taxon>
        <taxon>Orchidaceae</taxon>
        <taxon>Epidendroideae</taxon>
        <taxon>Malaxideae</taxon>
        <taxon>Dendrobiinae</taxon>
        <taxon>Dendrobium</taxon>
    </lineage>
</organism>
<evidence type="ECO:0000313" key="1">
    <source>
        <dbReference type="EMBL" id="KAL0922429.1"/>
    </source>
</evidence>
<dbReference type="Proteomes" id="UP001552299">
    <property type="component" value="Unassembled WGS sequence"/>
</dbReference>
<sequence length="154" mass="17326">MSSAAVLQHDAPALQAHSKSLGLKSGPISLTQLIAYSLEASFKISQRSIHGIFKWQEIKDLKYICGLLEEVIEAIGEHLVIRARCGEEDFDDAYCYTLTISVVGFQMRISPLDGIKTSSISFLNDAKDLPILSIYLQLWNINLFLLRLYYNSKK</sequence>
<keyword evidence="2" id="KW-1185">Reference proteome</keyword>
<evidence type="ECO:0000313" key="2">
    <source>
        <dbReference type="Proteomes" id="UP001552299"/>
    </source>
</evidence>
<gene>
    <name evidence="1" type="ORF">M5K25_006416</name>
</gene>
<dbReference type="AlphaFoldDB" id="A0ABD0VB30"/>
<dbReference type="EMBL" id="JANQDX010000006">
    <property type="protein sequence ID" value="KAL0922429.1"/>
    <property type="molecule type" value="Genomic_DNA"/>
</dbReference>
<proteinExistence type="predicted"/>
<reference evidence="1 2" key="1">
    <citation type="journal article" date="2024" name="Plant Biotechnol. J.">
        <title>Dendrobium thyrsiflorum genome and its molecular insights into genes involved in important horticultural traits.</title>
        <authorList>
            <person name="Chen B."/>
            <person name="Wang J.Y."/>
            <person name="Zheng P.J."/>
            <person name="Li K.L."/>
            <person name="Liang Y.M."/>
            <person name="Chen X.F."/>
            <person name="Zhang C."/>
            <person name="Zhao X."/>
            <person name="He X."/>
            <person name="Zhang G.Q."/>
            <person name="Liu Z.J."/>
            <person name="Xu Q."/>
        </authorList>
    </citation>
    <scope>NUCLEOTIDE SEQUENCE [LARGE SCALE GENOMIC DNA]</scope>
    <source>
        <strain evidence="1">GZMU011</strain>
    </source>
</reference>